<dbReference type="EMBL" id="JAGKQM010000003">
    <property type="protein sequence ID" value="KAH0934255.1"/>
    <property type="molecule type" value="Genomic_DNA"/>
</dbReference>
<sequence>MCVKARVRNFITQTDGELTPQWDDDVDDDDVTNLVHDISHNCVDRGFWDVNEEPPATTRKKRPTSVPETDVQSSKKKKANDTKTVGVEEDCDVSNKEETQMNQLSTLMKTLIGKLDNIDTSIETKIGVLLAPMNKKLATMEKELQKLKEKDVADDRKEDANSNVNEHAEVNSREMSWLVEINSTSQDGLPAQRVVKKVRKAIPKCEDMGLGKKM</sequence>
<evidence type="ECO:0000313" key="3">
    <source>
        <dbReference type="Proteomes" id="UP000824890"/>
    </source>
</evidence>
<reference evidence="2 3" key="1">
    <citation type="submission" date="2021-05" db="EMBL/GenBank/DDBJ databases">
        <title>Genome Assembly of Synthetic Allotetraploid Brassica napus Reveals Homoeologous Exchanges between Subgenomes.</title>
        <authorList>
            <person name="Davis J.T."/>
        </authorList>
    </citation>
    <scope>NUCLEOTIDE SEQUENCE [LARGE SCALE GENOMIC DNA]</scope>
    <source>
        <strain evidence="3">cv. Da-Ae</strain>
        <tissue evidence="2">Seedling</tissue>
    </source>
</reference>
<proteinExistence type="predicted"/>
<name>A0ABQ8E0L7_BRANA</name>
<evidence type="ECO:0000313" key="2">
    <source>
        <dbReference type="EMBL" id="KAH0934255.1"/>
    </source>
</evidence>
<keyword evidence="3" id="KW-1185">Reference proteome</keyword>
<accession>A0ABQ8E0L7</accession>
<dbReference type="Proteomes" id="UP000824890">
    <property type="component" value="Unassembled WGS sequence"/>
</dbReference>
<organism evidence="2 3">
    <name type="scientific">Brassica napus</name>
    <name type="common">Rape</name>
    <dbReference type="NCBI Taxonomy" id="3708"/>
    <lineage>
        <taxon>Eukaryota</taxon>
        <taxon>Viridiplantae</taxon>
        <taxon>Streptophyta</taxon>
        <taxon>Embryophyta</taxon>
        <taxon>Tracheophyta</taxon>
        <taxon>Spermatophyta</taxon>
        <taxon>Magnoliopsida</taxon>
        <taxon>eudicotyledons</taxon>
        <taxon>Gunneridae</taxon>
        <taxon>Pentapetalae</taxon>
        <taxon>rosids</taxon>
        <taxon>malvids</taxon>
        <taxon>Brassicales</taxon>
        <taxon>Brassicaceae</taxon>
        <taxon>Brassiceae</taxon>
        <taxon>Brassica</taxon>
    </lineage>
</organism>
<gene>
    <name evidence="2" type="ORF">HID58_011372</name>
</gene>
<evidence type="ECO:0000256" key="1">
    <source>
        <dbReference type="SAM" id="MobiDB-lite"/>
    </source>
</evidence>
<feature type="region of interest" description="Disordered" evidence="1">
    <location>
        <begin position="52"/>
        <end position="94"/>
    </location>
</feature>
<comment type="caution">
    <text evidence="2">The sequence shown here is derived from an EMBL/GenBank/DDBJ whole genome shotgun (WGS) entry which is preliminary data.</text>
</comment>
<protein>
    <submittedName>
        <fullName evidence="2">Uncharacterized protein</fullName>
    </submittedName>
</protein>